<proteinExistence type="predicted"/>
<sequence length="80" mass="9237">MIDQKSFLEDMNMKLRKRLDCAQVRQVADEERMTALIAEMNALRLASVDAEKASLDRVLEQLRLQVSDLQTRCSLQQDDP</sequence>
<dbReference type="Proteomes" id="UP000748531">
    <property type="component" value="Unassembled WGS sequence"/>
</dbReference>
<feature type="coiled-coil region" evidence="1">
    <location>
        <begin position="45"/>
        <end position="79"/>
    </location>
</feature>
<keyword evidence="1" id="KW-0175">Coiled coil</keyword>
<name>A0A8J4WUG7_9TREM</name>
<accession>A0A8J4WUG7</accession>
<evidence type="ECO:0000256" key="1">
    <source>
        <dbReference type="SAM" id="Coils"/>
    </source>
</evidence>
<reference evidence="2" key="1">
    <citation type="submission" date="2019-05" db="EMBL/GenBank/DDBJ databases">
        <title>Annotation for the trematode Paragonimus heterotremus.</title>
        <authorList>
            <person name="Choi Y.-J."/>
        </authorList>
    </citation>
    <scope>NUCLEOTIDE SEQUENCE</scope>
    <source>
        <strain evidence="2">LC</strain>
    </source>
</reference>
<comment type="caution">
    <text evidence="2">The sequence shown here is derived from an EMBL/GenBank/DDBJ whole genome shotgun (WGS) entry which is preliminary data.</text>
</comment>
<gene>
    <name evidence="2" type="ORF">PHET_09024</name>
</gene>
<dbReference type="AlphaFoldDB" id="A0A8J4WUG7"/>
<evidence type="ECO:0000313" key="3">
    <source>
        <dbReference type="Proteomes" id="UP000748531"/>
    </source>
</evidence>
<protein>
    <submittedName>
        <fullName evidence="2">Uncharacterized protein</fullName>
    </submittedName>
</protein>
<keyword evidence="3" id="KW-1185">Reference proteome</keyword>
<dbReference type="EMBL" id="LUCH01006115">
    <property type="protein sequence ID" value="KAF5397552.1"/>
    <property type="molecule type" value="Genomic_DNA"/>
</dbReference>
<organism evidence="2 3">
    <name type="scientific">Paragonimus heterotremus</name>
    <dbReference type="NCBI Taxonomy" id="100268"/>
    <lineage>
        <taxon>Eukaryota</taxon>
        <taxon>Metazoa</taxon>
        <taxon>Spiralia</taxon>
        <taxon>Lophotrochozoa</taxon>
        <taxon>Platyhelminthes</taxon>
        <taxon>Trematoda</taxon>
        <taxon>Digenea</taxon>
        <taxon>Plagiorchiida</taxon>
        <taxon>Troglotremata</taxon>
        <taxon>Troglotrematidae</taxon>
        <taxon>Paragonimus</taxon>
    </lineage>
</organism>
<evidence type="ECO:0000313" key="2">
    <source>
        <dbReference type="EMBL" id="KAF5397552.1"/>
    </source>
</evidence>